<evidence type="ECO:0000313" key="1">
    <source>
        <dbReference type="EMBL" id="OQR80932.1"/>
    </source>
</evidence>
<sequence>MWSPEYPKLVLDGLVFFYGLGDYGSVASCLKRLKKLKPLPLTKSEILTIELLCRLHDKDLQGAEKIIRVIDVATPLCNTQHVSFWTAIGNKLFELGYHCLAADAFLYVMGHDFSETMSPMLIPDATLPPEFMRQLLVSLLAAPRPQGNLILRVMRKAMSTTSQYNPAVVAIVRAVEPKLFSAKKHRKHTEYATVIQRWYHKIYRTPRGWLLHCAEAFRTYKRVKKAVEIATTQSVPEIAHLSTSVIPPLPTADDNCTEQERIRFIRHRAVTIGLRYHPSDTDTIPSWFRSVERAVEYFNERGHKYQTHYKTGLMEYLQDAVIALERQMSTSTTTSRRIRKILKKIRTNDVGRLEADLNELVKLAMQEESARNMEFRRCMEFPQGAAAPDTTSGL</sequence>
<gene>
    <name evidence="1" type="ORF">ACHHYP_16985</name>
</gene>
<dbReference type="AlphaFoldDB" id="A0A1V9Y5D2"/>
<proteinExistence type="predicted"/>
<protein>
    <submittedName>
        <fullName evidence="1">Uncharacterized protein</fullName>
    </submittedName>
</protein>
<evidence type="ECO:0000313" key="2">
    <source>
        <dbReference type="Proteomes" id="UP000243579"/>
    </source>
</evidence>
<dbReference type="EMBL" id="JNBR01002854">
    <property type="protein sequence ID" value="OQR80932.1"/>
    <property type="molecule type" value="Genomic_DNA"/>
</dbReference>
<keyword evidence="2" id="KW-1185">Reference proteome</keyword>
<name>A0A1V9Y5D2_ACHHY</name>
<reference evidence="1 2" key="1">
    <citation type="journal article" date="2014" name="Genome Biol. Evol.">
        <title>The secreted proteins of Achlya hypogyna and Thraustotheca clavata identify the ancestral oomycete secretome and reveal gene acquisitions by horizontal gene transfer.</title>
        <authorList>
            <person name="Misner I."/>
            <person name="Blouin N."/>
            <person name="Leonard G."/>
            <person name="Richards T.A."/>
            <person name="Lane C.E."/>
        </authorList>
    </citation>
    <scope>NUCLEOTIDE SEQUENCE [LARGE SCALE GENOMIC DNA]</scope>
    <source>
        <strain evidence="1 2">ATCC 48635</strain>
    </source>
</reference>
<accession>A0A1V9Y5D2</accession>
<dbReference type="Proteomes" id="UP000243579">
    <property type="component" value="Unassembled WGS sequence"/>
</dbReference>
<organism evidence="1 2">
    <name type="scientific">Achlya hypogyna</name>
    <name type="common">Oomycete</name>
    <name type="synonym">Protoachlya hypogyna</name>
    <dbReference type="NCBI Taxonomy" id="1202772"/>
    <lineage>
        <taxon>Eukaryota</taxon>
        <taxon>Sar</taxon>
        <taxon>Stramenopiles</taxon>
        <taxon>Oomycota</taxon>
        <taxon>Saprolegniomycetes</taxon>
        <taxon>Saprolegniales</taxon>
        <taxon>Achlyaceae</taxon>
        <taxon>Achlya</taxon>
    </lineage>
</organism>
<comment type="caution">
    <text evidence="1">The sequence shown here is derived from an EMBL/GenBank/DDBJ whole genome shotgun (WGS) entry which is preliminary data.</text>
</comment>